<gene>
    <name evidence="1" type="ORF">RirG_223860</name>
</gene>
<dbReference type="OrthoDB" id="2439173at2759"/>
<dbReference type="HOGENOM" id="CLU_990945_0_0_1"/>
<dbReference type="AlphaFoldDB" id="A0A015LLF7"/>
<dbReference type="STRING" id="1432141.A0A015LLF7"/>
<sequence length="287" mass="33514">MDSTAILPLNAKAARKLLDSMQIPHILYKKTVIMEYNQKQYILYHRTIYDTIKELLSNEDIFKHCVFDFMPKYLTNINGENERCYGEQYNSEWWGRAQSSISENSKVLSIILYSDATTCDVLGKTSEHPIYLTLGNIPNWRRSKPDAKALLAYLPRIKETNEFKKWKDCSMVKHYLFQRSLEVLIEPIRSGSFDLRTDNGIIWCYPFLSELLGDMPEHHSLTLTYSSPNCNMPCYTCITLRDEFNNPLIDHSTIQLRTPIMMQNVLNNGDATKYSLHNMKNIFWTLP</sequence>
<dbReference type="Proteomes" id="UP000022910">
    <property type="component" value="Unassembled WGS sequence"/>
</dbReference>
<organism evidence="1 2">
    <name type="scientific">Rhizophagus irregularis (strain DAOM 197198w)</name>
    <name type="common">Glomus intraradices</name>
    <dbReference type="NCBI Taxonomy" id="1432141"/>
    <lineage>
        <taxon>Eukaryota</taxon>
        <taxon>Fungi</taxon>
        <taxon>Fungi incertae sedis</taxon>
        <taxon>Mucoromycota</taxon>
        <taxon>Glomeromycotina</taxon>
        <taxon>Glomeromycetes</taxon>
        <taxon>Glomerales</taxon>
        <taxon>Glomeraceae</taxon>
        <taxon>Rhizophagus</taxon>
    </lineage>
</organism>
<evidence type="ECO:0000313" key="1">
    <source>
        <dbReference type="EMBL" id="EXX55613.1"/>
    </source>
</evidence>
<dbReference type="InterPro" id="IPR041078">
    <property type="entry name" value="Plavaka"/>
</dbReference>
<reference evidence="1 2" key="1">
    <citation type="submission" date="2014-02" db="EMBL/GenBank/DDBJ databases">
        <title>Single nucleus genome sequencing reveals high similarity among nuclei of an endomycorrhizal fungus.</title>
        <authorList>
            <person name="Lin K."/>
            <person name="Geurts R."/>
            <person name="Zhang Z."/>
            <person name="Limpens E."/>
            <person name="Saunders D.G."/>
            <person name="Mu D."/>
            <person name="Pang E."/>
            <person name="Cao H."/>
            <person name="Cha H."/>
            <person name="Lin T."/>
            <person name="Zhou Q."/>
            <person name="Shang Y."/>
            <person name="Li Y."/>
            <person name="Ivanov S."/>
            <person name="Sharma T."/>
            <person name="Velzen R.V."/>
            <person name="Ruijter N.D."/>
            <person name="Aanen D.K."/>
            <person name="Win J."/>
            <person name="Kamoun S."/>
            <person name="Bisseling T."/>
            <person name="Huang S."/>
        </authorList>
    </citation>
    <scope>NUCLEOTIDE SEQUENCE [LARGE SCALE GENOMIC DNA]</scope>
    <source>
        <strain evidence="2">DAOM197198w</strain>
    </source>
</reference>
<name>A0A015LLF7_RHIIW</name>
<accession>A0A015LLF7</accession>
<dbReference type="EMBL" id="JEMT01028095">
    <property type="protein sequence ID" value="EXX55613.1"/>
    <property type="molecule type" value="Genomic_DNA"/>
</dbReference>
<keyword evidence="2" id="KW-1185">Reference proteome</keyword>
<dbReference type="Pfam" id="PF18759">
    <property type="entry name" value="Plavaka"/>
    <property type="match status" value="1"/>
</dbReference>
<comment type="caution">
    <text evidence="1">The sequence shown here is derived from an EMBL/GenBank/DDBJ whole genome shotgun (WGS) entry which is preliminary data.</text>
</comment>
<dbReference type="OMA" id="WTILEPL"/>
<protein>
    <submittedName>
        <fullName evidence="1">Uncharacterized protein</fullName>
    </submittedName>
</protein>
<evidence type="ECO:0000313" key="2">
    <source>
        <dbReference type="Proteomes" id="UP000022910"/>
    </source>
</evidence>
<proteinExistence type="predicted"/>